<comment type="subcellular location">
    <subcellularLocation>
        <location evidence="1">Membrane</location>
        <topology evidence="1">Multi-pass membrane protein</topology>
    </subcellularLocation>
</comment>
<evidence type="ECO:0000256" key="5">
    <source>
        <dbReference type="ARBA" id="ARBA00022989"/>
    </source>
</evidence>
<dbReference type="KEGG" id="lck:HN018_25285"/>
<dbReference type="GO" id="GO:0008519">
    <property type="term" value="F:ammonium channel activity"/>
    <property type="evidence" value="ECO:0007669"/>
    <property type="project" value="InterPro"/>
</dbReference>
<comment type="similarity">
    <text evidence="2">Belongs to the ammonia transporter channel (TC 1.A.11.2) family.</text>
</comment>
<dbReference type="Gene3D" id="1.10.3430.10">
    <property type="entry name" value="Ammonium transporter AmtB like domains"/>
    <property type="match status" value="1"/>
</dbReference>
<dbReference type="InterPro" id="IPR024041">
    <property type="entry name" value="NH4_transpt_AmtB-like_dom"/>
</dbReference>
<dbReference type="GO" id="GO:0005886">
    <property type="term" value="C:plasma membrane"/>
    <property type="evidence" value="ECO:0007669"/>
    <property type="project" value="TreeGrafter"/>
</dbReference>
<keyword evidence="4 8" id="KW-0812">Transmembrane</keyword>
<name>A0A6M8HY37_9PROT</name>
<evidence type="ECO:0000256" key="7">
    <source>
        <dbReference type="ARBA" id="ARBA00023177"/>
    </source>
</evidence>
<evidence type="ECO:0000256" key="6">
    <source>
        <dbReference type="ARBA" id="ARBA00023136"/>
    </source>
</evidence>
<keyword evidence="5 8" id="KW-1133">Transmembrane helix</keyword>
<dbReference type="AlphaFoldDB" id="A0A6M8HY37"/>
<gene>
    <name evidence="10" type="ORF">HN018_25285</name>
</gene>
<dbReference type="InterPro" id="IPR001905">
    <property type="entry name" value="Ammonium_transpt"/>
</dbReference>
<evidence type="ECO:0000313" key="11">
    <source>
        <dbReference type="Proteomes" id="UP000500767"/>
    </source>
</evidence>
<keyword evidence="10" id="KW-0614">Plasmid</keyword>
<dbReference type="Pfam" id="PF00909">
    <property type="entry name" value="Ammonium_transp"/>
    <property type="match status" value="1"/>
</dbReference>
<feature type="transmembrane region" description="Helical" evidence="8">
    <location>
        <begin position="72"/>
        <end position="91"/>
    </location>
</feature>
<proteinExistence type="inferred from homology"/>
<evidence type="ECO:0000313" key="10">
    <source>
        <dbReference type="EMBL" id="QKE93484.1"/>
    </source>
</evidence>
<dbReference type="PANTHER" id="PTHR43029:SF10">
    <property type="entry name" value="AMMONIUM TRANSPORTER MEP2"/>
    <property type="match status" value="1"/>
</dbReference>
<evidence type="ECO:0000256" key="3">
    <source>
        <dbReference type="ARBA" id="ARBA00022448"/>
    </source>
</evidence>
<evidence type="ECO:0000256" key="4">
    <source>
        <dbReference type="ARBA" id="ARBA00022692"/>
    </source>
</evidence>
<keyword evidence="3" id="KW-0813">Transport</keyword>
<dbReference type="SUPFAM" id="SSF111352">
    <property type="entry name" value="Ammonium transporter"/>
    <property type="match status" value="1"/>
</dbReference>
<dbReference type="PANTHER" id="PTHR43029">
    <property type="entry name" value="AMMONIUM TRANSPORTER MEP2"/>
    <property type="match status" value="1"/>
</dbReference>
<dbReference type="EMBL" id="CP053710">
    <property type="protein sequence ID" value="QKE93484.1"/>
    <property type="molecule type" value="Genomic_DNA"/>
</dbReference>
<protein>
    <submittedName>
        <fullName evidence="10">Ammonium transporter</fullName>
    </submittedName>
</protein>
<feature type="domain" description="Ammonium transporter AmtB-like" evidence="9">
    <location>
        <begin position="34"/>
        <end position="93"/>
    </location>
</feature>
<keyword evidence="11" id="KW-1185">Reference proteome</keyword>
<evidence type="ECO:0000256" key="1">
    <source>
        <dbReference type="ARBA" id="ARBA00004141"/>
    </source>
</evidence>
<geneLocation type="plasmid" evidence="10 11">
    <name>unnamed2</name>
</geneLocation>
<organism evidence="10 11">
    <name type="scientific">Lichenicola cladoniae</name>
    <dbReference type="NCBI Taxonomy" id="1484109"/>
    <lineage>
        <taxon>Bacteria</taxon>
        <taxon>Pseudomonadati</taxon>
        <taxon>Pseudomonadota</taxon>
        <taxon>Alphaproteobacteria</taxon>
        <taxon>Acetobacterales</taxon>
        <taxon>Acetobacteraceae</taxon>
        <taxon>Lichenicola</taxon>
    </lineage>
</organism>
<dbReference type="InterPro" id="IPR029020">
    <property type="entry name" value="Ammonium/urea_transptr"/>
</dbReference>
<sequence length="93" mass="10058">MAFNNGSYWIGDLSAAGLNNSTFGSHRPFSLNAGLLLTLVMTVPQSTLVFFQMTFANIAPAVISGSFADRMKFPALVLFTSLWSLLLYAPVAH</sequence>
<dbReference type="RefSeq" id="WP_171834373.1">
    <property type="nucleotide sequence ID" value="NZ_CP053710.1"/>
</dbReference>
<keyword evidence="7" id="KW-0924">Ammonia transport</keyword>
<dbReference type="Proteomes" id="UP000500767">
    <property type="component" value="Plasmid unnamed2"/>
</dbReference>
<reference evidence="10 11" key="1">
    <citation type="journal article" date="2014" name="World J. Microbiol. Biotechnol.">
        <title>Biodiversity and physiological characteristics of Antarctic and Arctic lichens-associated bacteria.</title>
        <authorList>
            <person name="Lee Y.M."/>
            <person name="Kim E.H."/>
            <person name="Lee H.K."/>
            <person name="Hong S.G."/>
        </authorList>
    </citation>
    <scope>NUCLEOTIDE SEQUENCE [LARGE SCALE GENOMIC DNA]</scope>
    <source>
        <strain evidence="10 11">PAMC 26569</strain>
        <plasmid evidence="10">unnamed2</plasmid>
    </source>
</reference>
<keyword evidence="6 8" id="KW-0472">Membrane</keyword>
<evidence type="ECO:0000259" key="9">
    <source>
        <dbReference type="Pfam" id="PF00909"/>
    </source>
</evidence>
<accession>A0A6M8HY37</accession>
<evidence type="ECO:0000256" key="8">
    <source>
        <dbReference type="SAM" id="Phobius"/>
    </source>
</evidence>
<evidence type="ECO:0000256" key="2">
    <source>
        <dbReference type="ARBA" id="ARBA00005887"/>
    </source>
</evidence>